<sequence>MTNTVKAPEESNLAEVENTVEEAINHDLPDEISATAPHSGVQRVKCNGDAARQESDDSAIHSDDDTAQNVPSHAENTATEKNESAKKDADDKKEKE</sequence>
<feature type="region of interest" description="Disordered" evidence="1">
    <location>
        <begin position="27"/>
        <end position="96"/>
    </location>
</feature>
<accession>H2Y5H5</accession>
<protein>
    <submittedName>
        <fullName evidence="2">Uncharacterized protein</fullName>
    </submittedName>
</protein>
<organism evidence="2 3">
    <name type="scientific">Ciona savignyi</name>
    <name type="common">Pacific transparent sea squirt</name>
    <dbReference type="NCBI Taxonomy" id="51511"/>
    <lineage>
        <taxon>Eukaryota</taxon>
        <taxon>Metazoa</taxon>
        <taxon>Chordata</taxon>
        <taxon>Tunicata</taxon>
        <taxon>Ascidiacea</taxon>
        <taxon>Phlebobranchia</taxon>
        <taxon>Cionidae</taxon>
        <taxon>Ciona</taxon>
    </lineage>
</organism>
<evidence type="ECO:0000313" key="2">
    <source>
        <dbReference type="Ensembl" id="ENSCSAVP00000000573.1"/>
    </source>
</evidence>
<name>H2Y5H5_CIOSA</name>
<dbReference type="HOGENOM" id="CLU_2364894_0_0_1"/>
<proteinExistence type="predicted"/>
<dbReference type="AlphaFoldDB" id="H2Y5H5"/>
<dbReference type="InParanoid" id="H2Y5H5"/>
<dbReference type="Ensembl" id="ENSCSAVT00000000580.1">
    <property type="protein sequence ID" value="ENSCSAVP00000000573.1"/>
    <property type="gene ID" value="ENSCSAVG00000000319.1"/>
</dbReference>
<reference evidence="2" key="2">
    <citation type="submission" date="2025-08" db="UniProtKB">
        <authorList>
            <consortium name="Ensembl"/>
        </authorList>
    </citation>
    <scope>IDENTIFICATION</scope>
</reference>
<feature type="compositionally biased region" description="Basic and acidic residues" evidence="1">
    <location>
        <begin position="78"/>
        <end position="96"/>
    </location>
</feature>
<evidence type="ECO:0000313" key="3">
    <source>
        <dbReference type="Proteomes" id="UP000007875"/>
    </source>
</evidence>
<feature type="compositionally biased region" description="Polar residues" evidence="1">
    <location>
        <begin position="67"/>
        <end position="77"/>
    </location>
</feature>
<dbReference type="Proteomes" id="UP000007875">
    <property type="component" value="Unassembled WGS sequence"/>
</dbReference>
<keyword evidence="3" id="KW-1185">Reference proteome</keyword>
<reference evidence="3" key="1">
    <citation type="submission" date="2003-08" db="EMBL/GenBank/DDBJ databases">
        <authorList>
            <person name="Birren B."/>
            <person name="Nusbaum C."/>
            <person name="Abebe A."/>
            <person name="Abouelleil A."/>
            <person name="Adekoya E."/>
            <person name="Ait-zahra M."/>
            <person name="Allen N."/>
            <person name="Allen T."/>
            <person name="An P."/>
            <person name="Anderson M."/>
            <person name="Anderson S."/>
            <person name="Arachchi H."/>
            <person name="Armbruster J."/>
            <person name="Bachantsang P."/>
            <person name="Baldwin J."/>
            <person name="Barry A."/>
            <person name="Bayul T."/>
            <person name="Blitshsteyn B."/>
            <person name="Bloom T."/>
            <person name="Blye J."/>
            <person name="Boguslavskiy L."/>
            <person name="Borowsky M."/>
            <person name="Boukhgalter B."/>
            <person name="Brunache A."/>
            <person name="Butler J."/>
            <person name="Calixte N."/>
            <person name="Calvo S."/>
            <person name="Camarata J."/>
            <person name="Campo K."/>
            <person name="Chang J."/>
            <person name="Cheshatsang Y."/>
            <person name="Citroen M."/>
            <person name="Collymore A."/>
            <person name="Considine T."/>
            <person name="Cook A."/>
            <person name="Cooke P."/>
            <person name="Corum B."/>
            <person name="Cuomo C."/>
            <person name="David R."/>
            <person name="Dawoe T."/>
            <person name="Degray S."/>
            <person name="Dodge S."/>
            <person name="Dooley K."/>
            <person name="Dorje P."/>
            <person name="Dorjee K."/>
            <person name="Dorris L."/>
            <person name="Duffey N."/>
            <person name="Dupes A."/>
            <person name="Elkins T."/>
            <person name="Engels R."/>
            <person name="Erickson J."/>
            <person name="Farina A."/>
            <person name="Faro S."/>
            <person name="Ferreira P."/>
            <person name="Fischer H."/>
            <person name="Fitzgerald M."/>
            <person name="Foley K."/>
            <person name="Gage D."/>
            <person name="Galagan J."/>
            <person name="Gearin G."/>
            <person name="Gnerre S."/>
            <person name="Gnirke A."/>
            <person name="Goyette A."/>
            <person name="Graham J."/>
            <person name="Grandbois E."/>
            <person name="Gyaltsen K."/>
            <person name="Hafez N."/>
            <person name="Hagopian D."/>
            <person name="Hagos B."/>
            <person name="Hall J."/>
            <person name="Hatcher B."/>
            <person name="Heller A."/>
            <person name="Higgins H."/>
            <person name="Honan T."/>
            <person name="Horn A."/>
            <person name="Houde N."/>
            <person name="Hughes L."/>
            <person name="Hulme W."/>
            <person name="Husby E."/>
            <person name="Iliev I."/>
            <person name="Jaffe D."/>
            <person name="Jones C."/>
            <person name="Kamal M."/>
            <person name="Kamat A."/>
            <person name="Kamvysselis M."/>
            <person name="Karlsson E."/>
            <person name="Kells C."/>
            <person name="Kieu A."/>
            <person name="Kisner P."/>
            <person name="Kodira C."/>
            <person name="Kulbokas E."/>
            <person name="Labutti K."/>
            <person name="Lama D."/>
            <person name="Landers T."/>
            <person name="Leger J."/>
            <person name="Levine S."/>
            <person name="Lewis D."/>
            <person name="Lewis T."/>
            <person name="Lindblad-toh K."/>
            <person name="Liu X."/>
            <person name="Lokyitsang T."/>
            <person name="Lokyitsang Y."/>
            <person name="Lucien O."/>
            <person name="Lui A."/>
            <person name="Ma L.J."/>
            <person name="Mabbitt R."/>
            <person name="Macdonald J."/>
            <person name="Maclean C."/>
            <person name="Major J."/>
            <person name="Manning J."/>
            <person name="Marabella R."/>
            <person name="Maru K."/>
            <person name="Matthews C."/>
            <person name="Mauceli E."/>
            <person name="Mccarthy M."/>
            <person name="Mcdonough S."/>
            <person name="Mcghee T."/>
            <person name="Meldrim J."/>
            <person name="Meneus L."/>
            <person name="Mesirov J."/>
            <person name="Mihalev A."/>
            <person name="Mihova T."/>
            <person name="Mikkelsen T."/>
            <person name="Mlenga V."/>
            <person name="Moru K."/>
            <person name="Mozes J."/>
            <person name="Mulrain L."/>
            <person name="Munson G."/>
            <person name="Naylor J."/>
            <person name="Newes C."/>
            <person name="Nguyen C."/>
            <person name="Nguyen N."/>
            <person name="Nguyen T."/>
            <person name="Nicol R."/>
            <person name="Nielsen C."/>
            <person name="Nizzari M."/>
            <person name="Norbu C."/>
            <person name="Norbu N."/>
            <person name="O'donnell P."/>
            <person name="Okoawo O."/>
            <person name="O'leary S."/>
            <person name="Omotosho B."/>
            <person name="O'neill K."/>
            <person name="Osman S."/>
            <person name="Parker S."/>
            <person name="Perrin D."/>
            <person name="Phunkhang P."/>
            <person name="Piqani B."/>
            <person name="Purcell S."/>
            <person name="Rachupka T."/>
            <person name="Ramasamy U."/>
            <person name="Rameau R."/>
            <person name="Ray V."/>
            <person name="Raymond C."/>
            <person name="Retta R."/>
            <person name="Richardson S."/>
            <person name="Rise C."/>
            <person name="Rodriguez J."/>
            <person name="Rogers J."/>
            <person name="Rogov P."/>
            <person name="Rutman M."/>
            <person name="Schupbach R."/>
            <person name="Seaman C."/>
            <person name="Settipalli S."/>
            <person name="Sharpe T."/>
            <person name="Sheridan J."/>
            <person name="Sherpa N."/>
            <person name="Shi J."/>
            <person name="Smirnov S."/>
            <person name="Smith C."/>
            <person name="Sougnez C."/>
            <person name="Spencer B."/>
            <person name="Stalker J."/>
            <person name="Stange-thomann N."/>
            <person name="Stavropoulos S."/>
            <person name="Stetson K."/>
            <person name="Stone C."/>
            <person name="Stone S."/>
            <person name="Stubbs M."/>
            <person name="Talamas J."/>
            <person name="Tchuinga P."/>
            <person name="Tenzing P."/>
            <person name="Tesfaye S."/>
            <person name="Theodore J."/>
            <person name="Thoulutsang Y."/>
            <person name="Topham K."/>
            <person name="Towey S."/>
            <person name="Tsamla T."/>
            <person name="Tsomo N."/>
            <person name="Vallee D."/>
            <person name="Vassiliev H."/>
            <person name="Venkataraman V."/>
            <person name="Vinson J."/>
            <person name="Vo A."/>
            <person name="Wade C."/>
            <person name="Wang S."/>
            <person name="Wangchuk T."/>
            <person name="Wangdi T."/>
            <person name="Whittaker C."/>
            <person name="Wilkinson J."/>
            <person name="Wu Y."/>
            <person name="Wyman D."/>
            <person name="Yadav S."/>
            <person name="Yang S."/>
            <person name="Yang X."/>
            <person name="Yeager S."/>
            <person name="Yee E."/>
            <person name="Young G."/>
            <person name="Zainoun J."/>
            <person name="Zembeck L."/>
            <person name="Zimmer A."/>
            <person name="Zody M."/>
            <person name="Lander E."/>
        </authorList>
    </citation>
    <scope>NUCLEOTIDE SEQUENCE [LARGE SCALE GENOMIC DNA]</scope>
</reference>
<reference evidence="2" key="3">
    <citation type="submission" date="2025-09" db="UniProtKB">
        <authorList>
            <consortium name="Ensembl"/>
        </authorList>
    </citation>
    <scope>IDENTIFICATION</scope>
</reference>
<evidence type="ECO:0000256" key="1">
    <source>
        <dbReference type="SAM" id="MobiDB-lite"/>
    </source>
</evidence>
<feature type="compositionally biased region" description="Basic and acidic residues" evidence="1">
    <location>
        <begin position="51"/>
        <end position="64"/>
    </location>
</feature>